<evidence type="ECO:0000256" key="1">
    <source>
        <dbReference type="SAM" id="MobiDB-lite"/>
    </source>
</evidence>
<dbReference type="PANTHER" id="PTHR45899">
    <property type="entry name" value="RHO GTPASE ACTIVATING PROTEIN AT 15B, ISOFORM C"/>
    <property type="match status" value="1"/>
</dbReference>
<dbReference type="PROSITE" id="PS50003">
    <property type="entry name" value="PH_DOMAIN"/>
    <property type="match status" value="1"/>
</dbReference>
<evidence type="ECO:0000259" key="2">
    <source>
        <dbReference type="PROSITE" id="PS50003"/>
    </source>
</evidence>
<evidence type="ECO:0000313" key="4">
    <source>
        <dbReference type="Proteomes" id="UP001516023"/>
    </source>
</evidence>
<feature type="region of interest" description="Disordered" evidence="1">
    <location>
        <begin position="743"/>
        <end position="802"/>
    </location>
</feature>
<feature type="compositionally biased region" description="Pro residues" evidence="1">
    <location>
        <begin position="185"/>
        <end position="196"/>
    </location>
</feature>
<keyword evidence="4" id="KW-1185">Reference proteome</keyword>
<accession>A0ABD3Q0J9</accession>
<dbReference type="PANTHER" id="PTHR45899:SF2">
    <property type="entry name" value="RHO GTPASE ACTIVATING PROTEIN AT 15B, ISOFORM C"/>
    <property type="match status" value="1"/>
</dbReference>
<dbReference type="InterPro" id="IPR011993">
    <property type="entry name" value="PH-like_dom_sf"/>
</dbReference>
<reference evidence="3 4" key="1">
    <citation type="journal article" date="2020" name="G3 (Bethesda)">
        <title>Improved Reference Genome for Cyclotella cryptica CCMP332, a Model for Cell Wall Morphogenesis, Salinity Adaptation, and Lipid Production in Diatoms (Bacillariophyta).</title>
        <authorList>
            <person name="Roberts W.R."/>
            <person name="Downey K.M."/>
            <person name="Ruck E.C."/>
            <person name="Traller J.C."/>
            <person name="Alverson A.J."/>
        </authorList>
    </citation>
    <scope>NUCLEOTIDE SEQUENCE [LARGE SCALE GENOMIC DNA]</scope>
    <source>
        <strain evidence="3 4">CCMP332</strain>
    </source>
</reference>
<dbReference type="SMART" id="SM00233">
    <property type="entry name" value="PH"/>
    <property type="match status" value="1"/>
</dbReference>
<dbReference type="Gene3D" id="2.30.29.30">
    <property type="entry name" value="Pleckstrin-homology domain (PH domain)/Phosphotyrosine-binding domain (PTB)"/>
    <property type="match status" value="1"/>
</dbReference>
<sequence length="802" mass="86124">MDSPEAAKTGAANTPPKAAKEASSDPSEMAQTIAASAIATALHSTCFQPPLSSPASTPLRSTNSAFVAAPPDWSALADPSSSQKPAHQQGQQQQQYRSPQRLGSTESQGSKPEAMFPVPFAQTSSGGSGGMGSAVGPGGVSRSYDNSPRGGASIATSFSGSASGTSQGPHPQQQGPVAVASGALPLPPFSMQPPPAAAMVPQLSLSRSGDTLNSNPQNLGLNSSINSSMSAGNANQLPQQQQRGGGVANADASVLLGLEELERQQADLEKRRANEAARNYSSVMHCYRLVHPLDSVAVVDRVPACSEIRSCSNLTHFFTLFPRLSTRTLPHHGQCRETLRKQQEQNQRERERSSTAYSTGLPPLAPVLSGESAHYPDHDRRRTPGGEDVGINVPSQIHLMDEEETLTSEVTDKGLQGDMKRVTSIEKLGKLRGQMSVSLRRFRSWSLSATNDNPVGSVDSTQNATMSRASGVGVEAVQQSSATIQEPYLDDGELKPLIYGYLHKLGRNGHWQKRFFETNGERLTYYKSVKRTKVLATLDLCKVGEIAIDKTDPEACTFTIQVSNRPYYLRAEDKTQCNDWVITLNRAREARMNVGNIQLVTPKLDDPHRSQAGSDEYAPCIVISALRARTHGSDLPPDLLTCQTEEEQQQIEVMGNWDHFQTRPTDAAVNASPKKSLAASSPVASQPMAKWQKKHSTMHQLSVRFLKWARSITKQADACRREKDVVVVPAHVLRSINQQNLTSPAASGIQGTSSARRKVSGSGSDLPVLAEEAPIAGRGEGPNRSRTSTESTAGGIGGSQYV</sequence>
<organism evidence="3 4">
    <name type="scientific">Cyclotella cryptica</name>
    <dbReference type="NCBI Taxonomy" id="29204"/>
    <lineage>
        <taxon>Eukaryota</taxon>
        <taxon>Sar</taxon>
        <taxon>Stramenopiles</taxon>
        <taxon>Ochrophyta</taxon>
        <taxon>Bacillariophyta</taxon>
        <taxon>Coscinodiscophyceae</taxon>
        <taxon>Thalassiosirophycidae</taxon>
        <taxon>Stephanodiscales</taxon>
        <taxon>Stephanodiscaceae</taxon>
        <taxon>Cyclotella</taxon>
    </lineage>
</organism>
<proteinExistence type="predicted"/>
<feature type="region of interest" description="Disordered" evidence="1">
    <location>
        <begin position="332"/>
        <end position="391"/>
    </location>
</feature>
<dbReference type="Pfam" id="PF00169">
    <property type="entry name" value="PH"/>
    <property type="match status" value="1"/>
</dbReference>
<gene>
    <name evidence="3" type="ORF">HJC23_013305</name>
</gene>
<name>A0ABD3Q0J9_9STRA</name>
<dbReference type="InterPro" id="IPR001849">
    <property type="entry name" value="PH_domain"/>
</dbReference>
<dbReference type="EMBL" id="JABMIG020000088">
    <property type="protein sequence ID" value="KAL3793743.1"/>
    <property type="molecule type" value="Genomic_DNA"/>
</dbReference>
<feature type="compositionally biased region" description="Polar residues" evidence="1">
    <location>
        <begin position="53"/>
        <end position="65"/>
    </location>
</feature>
<evidence type="ECO:0000313" key="3">
    <source>
        <dbReference type="EMBL" id="KAL3793743.1"/>
    </source>
</evidence>
<dbReference type="Proteomes" id="UP001516023">
    <property type="component" value="Unassembled WGS sequence"/>
</dbReference>
<protein>
    <recommendedName>
        <fullName evidence="2">PH domain-containing protein</fullName>
    </recommendedName>
</protein>
<feature type="region of interest" description="Disordered" evidence="1">
    <location>
        <begin position="1"/>
        <end position="30"/>
    </location>
</feature>
<feature type="compositionally biased region" description="Gly residues" evidence="1">
    <location>
        <begin position="126"/>
        <end position="139"/>
    </location>
</feature>
<feature type="compositionally biased region" description="Polar residues" evidence="1">
    <location>
        <begin position="743"/>
        <end position="754"/>
    </location>
</feature>
<feature type="compositionally biased region" description="Polar residues" evidence="1">
    <location>
        <begin position="96"/>
        <end position="110"/>
    </location>
</feature>
<dbReference type="SUPFAM" id="SSF50729">
    <property type="entry name" value="PH domain-like"/>
    <property type="match status" value="1"/>
</dbReference>
<dbReference type="AlphaFoldDB" id="A0ABD3Q0J9"/>
<feature type="compositionally biased region" description="Basic and acidic residues" evidence="1">
    <location>
        <begin position="334"/>
        <end position="353"/>
    </location>
</feature>
<feature type="compositionally biased region" description="Polar residues" evidence="1">
    <location>
        <begin position="203"/>
        <end position="242"/>
    </location>
</feature>
<feature type="region of interest" description="Disordered" evidence="1">
    <location>
        <begin position="46"/>
        <end position="248"/>
    </location>
</feature>
<feature type="domain" description="PH" evidence="2">
    <location>
        <begin position="495"/>
        <end position="589"/>
    </location>
</feature>
<comment type="caution">
    <text evidence="3">The sequence shown here is derived from an EMBL/GenBank/DDBJ whole genome shotgun (WGS) entry which is preliminary data.</text>
</comment>
<feature type="compositionally biased region" description="Basic and acidic residues" evidence="1">
    <location>
        <begin position="374"/>
        <end position="385"/>
    </location>
</feature>
<feature type="compositionally biased region" description="Low complexity" evidence="1">
    <location>
        <begin position="150"/>
        <end position="168"/>
    </location>
</feature>
<dbReference type="InterPro" id="IPR052227">
    <property type="entry name" value="Arf-Rho-GAP_ANK-PH_domain"/>
</dbReference>